<dbReference type="STRING" id="7994.ENSAMXP00000051911"/>
<keyword evidence="2" id="KW-0812">Transmembrane</keyword>
<keyword evidence="5" id="KW-1185">Reference proteome</keyword>
<protein>
    <submittedName>
        <fullName evidence="4">Arylacetamide deacetylase-like 4</fullName>
    </submittedName>
</protein>
<reference evidence="5" key="2">
    <citation type="journal article" date="2014" name="Nat. Commun.">
        <title>The cavefish genome reveals candidate genes for eye loss.</title>
        <authorList>
            <person name="McGaugh S.E."/>
            <person name="Gross J.B."/>
            <person name="Aken B."/>
            <person name="Blin M."/>
            <person name="Borowsky R."/>
            <person name="Chalopin D."/>
            <person name="Hinaux H."/>
            <person name="Jeffery W.R."/>
            <person name="Keene A."/>
            <person name="Ma L."/>
            <person name="Minx P."/>
            <person name="Murphy D."/>
            <person name="O'Quin K.E."/>
            <person name="Retaux S."/>
            <person name="Rohner N."/>
            <person name="Searle S.M."/>
            <person name="Stahl B.A."/>
            <person name="Tabin C."/>
            <person name="Volff J.N."/>
            <person name="Yoshizawa M."/>
            <person name="Warren W.C."/>
        </authorList>
    </citation>
    <scope>NUCLEOTIDE SEQUENCE [LARGE SCALE GENOMIC DNA]</scope>
    <source>
        <strain evidence="5">female</strain>
    </source>
</reference>
<dbReference type="InParanoid" id="A0A3B1KDC3"/>
<dbReference type="Proteomes" id="UP000018467">
    <property type="component" value="Unassembled WGS sequence"/>
</dbReference>
<dbReference type="InterPro" id="IPR029058">
    <property type="entry name" value="AB_hydrolase_fold"/>
</dbReference>
<dbReference type="Pfam" id="PF07859">
    <property type="entry name" value="Abhydrolase_3"/>
    <property type="match status" value="1"/>
</dbReference>
<keyword evidence="2" id="KW-1133">Transmembrane helix</keyword>
<accession>A0A3B1KDC3</accession>
<dbReference type="Bgee" id="ENSAMXG00000008227">
    <property type="expression patterns" value="Expressed in intestine and 13 other cell types or tissues"/>
</dbReference>
<reference evidence="5" key="1">
    <citation type="submission" date="2013-03" db="EMBL/GenBank/DDBJ databases">
        <authorList>
            <person name="Jeffery W."/>
            <person name="Warren W."/>
            <person name="Wilson R.K."/>
        </authorList>
    </citation>
    <scope>NUCLEOTIDE SEQUENCE</scope>
    <source>
        <strain evidence="5">female</strain>
    </source>
</reference>
<feature type="transmembrane region" description="Helical" evidence="2">
    <location>
        <begin position="6"/>
        <end position="30"/>
    </location>
</feature>
<evidence type="ECO:0000313" key="4">
    <source>
        <dbReference type="Ensembl" id="ENSAMXP00000051911.1"/>
    </source>
</evidence>
<dbReference type="InterPro" id="IPR050300">
    <property type="entry name" value="GDXG_lipolytic_enzyme"/>
</dbReference>
<dbReference type="SUPFAM" id="SSF53474">
    <property type="entry name" value="alpha/beta-Hydrolases"/>
    <property type="match status" value="1"/>
</dbReference>
<evidence type="ECO:0000259" key="3">
    <source>
        <dbReference type="Pfam" id="PF07859"/>
    </source>
</evidence>
<dbReference type="InterPro" id="IPR054709">
    <property type="entry name" value="CFAP107"/>
</dbReference>
<dbReference type="PANTHER" id="PTHR48081">
    <property type="entry name" value="AB HYDROLASE SUPERFAMILY PROTEIN C4A8.06C"/>
    <property type="match status" value="1"/>
</dbReference>
<feature type="domain" description="Alpha/beta hydrolase fold-3" evidence="3">
    <location>
        <begin position="122"/>
        <end position="270"/>
    </location>
</feature>
<dbReference type="GeneTree" id="ENSGT00940000163565"/>
<sequence length="450" mass="49883">MEIGAAGTLAAGFSVFAGIFGLLYLGLVYFEARRAEIPPGVSNRKKLCALYYSIVGMEVGCQILERLGVCSQLTVFRLLANYMNHKTPVAPPGLRIKDMTFGGVPVRVYEPTAPSDQKRRGMMYFHGGGWVLGNITMYDEVCKHIAKESDTTIVSVGYRLAPEHRFPAHLDDCEAATLHFFSVAEAEFGVDPHRVVLGGDSAGGNLSAALSQRLAKKRTGDVPSPLALVLIYPALQMADFTLPSYLQNQSVPLLYRDKAAYYFLQYLNGDVSVCQEVLAGRHVPAELKAHYSKWLDPANLPPEFRERSYQKPEGLPPHQLMYHHSTPTAHYLVSLYDESYGRQHTSDLPTLRTWHSDKLGWIPERSDHPVQGPPTNYGLLESLQAQGQQQQGVLPMLSVYKAAYPLHPTSAFCQPRHARAPRLISSNKKNLELKDKPANTASLLPPLQCV</sequence>
<dbReference type="Pfam" id="PF22595">
    <property type="entry name" value="CFAP107"/>
    <property type="match status" value="1"/>
</dbReference>
<name>A0A3B1KDC3_ASTMX</name>
<keyword evidence="2" id="KW-0472">Membrane</keyword>
<reference evidence="4" key="3">
    <citation type="submission" date="2025-08" db="UniProtKB">
        <authorList>
            <consortium name="Ensembl"/>
        </authorList>
    </citation>
    <scope>IDENTIFICATION</scope>
</reference>
<dbReference type="Gene3D" id="3.40.50.1820">
    <property type="entry name" value="alpha/beta hydrolase"/>
    <property type="match status" value="1"/>
</dbReference>
<dbReference type="GO" id="GO:0030317">
    <property type="term" value="P:flagellated sperm motility"/>
    <property type="evidence" value="ECO:0007669"/>
    <property type="project" value="InterPro"/>
</dbReference>
<keyword evidence="1" id="KW-0378">Hydrolase</keyword>
<dbReference type="AlphaFoldDB" id="A0A3B1KDC3"/>
<evidence type="ECO:0000256" key="1">
    <source>
        <dbReference type="ARBA" id="ARBA00022801"/>
    </source>
</evidence>
<dbReference type="Ensembl" id="ENSAMXT00000036598.1">
    <property type="protein sequence ID" value="ENSAMXP00000051911.1"/>
    <property type="gene ID" value="ENSAMXG00000008227.2"/>
</dbReference>
<evidence type="ECO:0000313" key="5">
    <source>
        <dbReference type="Proteomes" id="UP000018467"/>
    </source>
</evidence>
<reference evidence="4" key="4">
    <citation type="submission" date="2025-09" db="UniProtKB">
        <authorList>
            <consortium name="Ensembl"/>
        </authorList>
    </citation>
    <scope>IDENTIFICATION</scope>
</reference>
<organism evidence="4 5">
    <name type="scientific">Astyanax mexicanus</name>
    <name type="common">Blind cave fish</name>
    <name type="synonym">Astyanax fasciatus mexicanus</name>
    <dbReference type="NCBI Taxonomy" id="7994"/>
    <lineage>
        <taxon>Eukaryota</taxon>
        <taxon>Metazoa</taxon>
        <taxon>Chordata</taxon>
        <taxon>Craniata</taxon>
        <taxon>Vertebrata</taxon>
        <taxon>Euteleostomi</taxon>
        <taxon>Actinopterygii</taxon>
        <taxon>Neopterygii</taxon>
        <taxon>Teleostei</taxon>
        <taxon>Ostariophysi</taxon>
        <taxon>Characiformes</taxon>
        <taxon>Characoidei</taxon>
        <taxon>Acestrorhamphidae</taxon>
        <taxon>Acestrorhamphinae</taxon>
        <taxon>Astyanax</taxon>
    </lineage>
</organism>
<dbReference type="GO" id="GO:0016787">
    <property type="term" value="F:hydrolase activity"/>
    <property type="evidence" value="ECO:0007669"/>
    <property type="project" value="UniProtKB-KW"/>
</dbReference>
<proteinExistence type="predicted"/>
<dbReference type="PANTHER" id="PTHR48081:SF32">
    <property type="entry name" value="ALPHA_BETA HYDROLASE FOLD-3 DOMAIN-CONTAINING PROTEIN"/>
    <property type="match status" value="1"/>
</dbReference>
<evidence type="ECO:0000256" key="2">
    <source>
        <dbReference type="SAM" id="Phobius"/>
    </source>
</evidence>
<dbReference type="InterPro" id="IPR013094">
    <property type="entry name" value="AB_hydrolase_3"/>
</dbReference>